<sequence>MALASLAPDDVFFQEILRRGLQDPTIQDAVLLEKKPAVKKGENYLSELTRFTVKYSSQGSRVHPGGKGFYLDHLIMKEEPSACEKTLELLRKSNIFNIERAMLEEVVPKMEELLGRRLGPKVYYSSMEPQVIVMEDLVARGFNNKNRKVGFNEQQMSLVLENLADFHAASVLLDEQDREFVSRFKNGLINENTTDTLFNLISKGLEAIAEGVCTWTGSEFSLIAGKLRKRSQGVRQELQKIYHCDGDELKVLNHGDVWVNNIMIRDDDNGESTEARLIDYQISIWTSPAIDLLYFLSIAPERNIKMSHDDIFLQTYLTRLKISMKKLGCSRDPPTLTQLKKSMHKRRAFALLAALIFWPKMLAEDDDVEGIDDLLQNGESRVNPLKYPHAQEVMEKILPILNERGYLD</sequence>
<reference evidence="4" key="2">
    <citation type="submission" date="2025-04" db="UniProtKB">
        <authorList>
            <consortium name="RefSeq"/>
        </authorList>
    </citation>
    <scope>IDENTIFICATION</scope>
</reference>
<dbReference type="InterPro" id="IPR015897">
    <property type="entry name" value="CHK_kinase-like"/>
</dbReference>
<dbReference type="PANTHER" id="PTHR11012">
    <property type="entry name" value="PROTEIN KINASE-LIKE DOMAIN-CONTAINING"/>
    <property type="match status" value="1"/>
</dbReference>
<protein>
    <submittedName>
        <fullName evidence="2">RPC53 protein</fullName>
    </submittedName>
    <submittedName>
        <fullName evidence="4">Uncharacterized LOC105266645</fullName>
    </submittedName>
</protein>
<dbReference type="InterPro" id="IPR004119">
    <property type="entry name" value="EcKL"/>
</dbReference>
<organism evidence="2">
    <name type="scientific">Fopius arisanus</name>
    <dbReference type="NCBI Taxonomy" id="64838"/>
    <lineage>
        <taxon>Eukaryota</taxon>
        <taxon>Metazoa</taxon>
        <taxon>Ecdysozoa</taxon>
        <taxon>Arthropoda</taxon>
        <taxon>Hexapoda</taxon>
        <taxon>Insecta</taxon>
        <taxon>Pterygota</taxon>
        <taxon>Neoptera</taxon>
        <taxon>Endopterygota</taxon>
        <taxon>Hymenoptera</taxon>
        <taxon>Apocrita</taxon>
        <taxon>Ichneumonoidea</taxon>
        <taxon>Braconidae</taxon>
        <taxon>Opiinae</taxon>
        <taxon>Fopius</taxon>
    </lineage>
</organism>
<dbReference type="RefSeq" id="NP_001401476.1">
    <property type="nucleotide sequence ID" value="NM_001414547.1"/>
</dbReference>
<dbReference type="SMART" id="SM00587">
    <property type="entry name" value="CHK"/>
    <property type="match status" value="1"/>
</dbReference>
<dbReference type="EMBL" id="GBYB01014549">
    <property type="protein sequence ID" value="JAG84316.1"/>
    <property type="molecule type" value="Transcribed_RNA"/>
</dbReference>
<accession>A0A9R1U0M2</accession>
<evidence type="ECO:0000313" key="2">
    <source>
        <dbReference type="EMBL" id="JAG84316.1"/>
    </source>
</evidence>
<evidence type="ECO:0000259" key="1">
    <source>
        <dbReference type="SMART" id="SM00587"/>
    </source>
</evidence>
<dbReference type="Proteomes" id="UP000694866">
    <property type="component" value="Unplaced"/>
</dbReference>
<dbReference type="Gene3D" id="3.90.1200.10">
    <property type="match status" value="1"/>
</dbReference>
<dbReference type="InterPro" id="IPR011009">
    <property type="entry name" value="Kinase-like_dom_sf"/>
</dbReference>
<reference evidence="2" key="1">
    <citation type="submission" date="2015-01" db="EMBL/GenBank/DDBJ databases">
        <title>Transcriptome Assembly of Fopius arisanus.</title>
        <authorList>
            <person name="Geib S."/>
        </authorList>
    </citation>
    <scope>NUCLEOTIDE SEQUENCE</scope>
</reference>
<evidence type="ECO:0000313" key="3">
    <source>
        <dbReference type="Proteomes" id="UP000694866"/>
    </source>
</evidence>
<gene>
    <name evidence="2 4" type="primary">RPC53</name>
    <name evidence="4" type="synonym">LOC105266645</name>
    <name evidence="2" type="ORF">g.21194</name>
</gene>
<dbReference type="PANTHER" id="PTHR11012:SF56">
    <property type="entry name" value="CHK KINASE-LIKE DOMAIN-CONTAINING PROTEIN-RELATED"/>
    <property type="match status" value="1"/>
</dbReference>
<evidence type="ECO:0000313" key="4">
    <source>
        <dbReference type="RefSeq" id="NP_001401476.1"/>
    </source>
</evidence>
<keyword evidence="3" id="KW-1185">Reference proteome</keyword>
<dbReference type="Pfam" id="PF02958">
    <property type="entry name" value="EcKL"/>
    <property type="match status" value="1"/>
</dbReference>
<dbReference type="AlphaFoldDB" id="A0A0C9RD83"/>
<dbReference type="OrthoDB" id="411145at2759"/>
<accession>A0A0C9RD83</accession>
<dbReference type="SUPFAM" id="SSF56112">
    <property type="entry name" value="Protein kinase-like (PK-like)"/>
    <property type="match status" value="1"/>
</dbReference>
<proteinExistence type="predicted"/>
<dbReference type="KEGG" id="fas:105266645"/>
<feature type="domain" description="CHK kinase-like" evidence="1">
    <location>
        <begin position="132"/>
        <end position="326"/>
    </location>
</feature>
<name>A0A0C9RD83_9HYME</name>